<dbReference type="InterPro" id="IPR006094">
    <property type="entry name" value="Oxid_FAD_bind_N"/>
</dbReference>
<gene>
    <name evidence="7" type="ORF">PZE19_08685</name>
</gene>
<keyword evidence="3" id="KW-0274">FAD</keyword>
<reference evidence="7 8" key="1">
    <citation type="submission" date="2023-03" db="EMBL/GenBank/DDBJ databases">
        <title>Paludisphaera mucosa sp. nov. a novel planctomycete from northern fen.</title>
        <authorList>
            <person name="Ivanova A."/>
        </authorList>
    </citation>
    <scope>NUCLEOTIDE SEQUENCE [LARGE SCALE GENOMIC DNA]</scope>
    <source>
        <strain evidence="7 8">Pla2</strain>
    </source>
</reference>
<evidence type="ECO:0000313" key="8">
    <source>
        <dbReference type="Proteomes" id="UP001216907"/>
    </source>
</evidence>
<dbReference type="Pfam" id="PF01565">
    <property type="entry name" value="FAD_binding_4"/>
    <property type="match status" value="1"/>
</dbReference>
<evidence type="ECO:0000256" key="5">
    <source>
        <dbReference type="SAM" id="MobiDB-lite"/>
    </source>
</evidence>
<keyword evidence="2" id="KW-0285">Flavoprotein</keyword>
<name>A0ABT6F8F9_9BACT</name>
<comment type="cofactor">
    <cofactor evidence="1">
        <name>FAD</name>
        <dbReference type="ChEBI" id="CHEBI:57692"/>
    </cofactor>
</comment>
<evidence type="ECO:0000256" key="4">
    <source>
        <dbReference type="ARBA" id="ARBA00023002"/>
    </source>
</evidence>
<evidence type="ECO:0000256" key="1">
    <source>
        <dbReference type="ARBA" id="ARBA00001974"/>
    </source>
</evidence>
<organism evidence="7 8">
    <name type="scientific">Paludisphaera mucosa</name>
    <dbReference type="NCBI Taxonomy" id="3030827"/>
    <lineage>
        <taxon>Bacteria</taxon>
        <taxon>Pseudomonadati</taxon>
        <taxon>Planctomycetota</taxon>
        <taxon>Planctomycetia</taxon>
        <taxon>Isosphaerales</taxon>
        <taxon>Isosphaeraceae</taxon>
        <taxon>Paludisphaera</taxon>
    </lineage>
</organism>
<evidence type="ECO:0000256" key="3">
    <source>
        <dbReference type="ARBA" id="ARBA00022827"/>
    </source>
</evidence>
<dbReference type="PANTHER" id="PTHR11748:SF103">
    <property type="entry name" value="GLYCOLATE OXIDASE SUBUNIT GLCE"/>
    <property type="match status" value="1"/>
</dbReference>
<protein>
    <submittedName>
        <fullName evidence="7">FAD-binding oxidoreductase</fullName>
    </submittedName>
</protein>
<dbReference type="RefSeq" id="WP_277860191.1">
    <property type="nucleotide sequence ID" value="NZ_JARRAG010000001.1"/>
</dbReference>
<dbReference type="SUPFAM" id="SSF55103">
    <property type="entry name" value="FAD-linked oxidases, C-terminal domain"/>
    <property type="match status" value="1"/>
</dbReference>
<feature type="region of interest" description="Disordered" evidence="5">
    <location>
        <begin position="1"/>
        <end position="24"/>
    </location>
</feature>
<dbReference type="SUPFAM" id="SSF56176">
    <property type="entry name" value="FAD-binding/transporter-associated domain-like"/>
    <property type="match status" value="1"/>
</dbReference>
<sequence length="423" mass="44144">MNREAQAAGWPESPGSGPLGDGRCATAVHRPATVDELCEAVRSEAASGGAVYPQGGRSALDYGGTPARPGAAVDVSGLDQVVDYPHADMTITVQAGMTVAALQGVLAEKQQRLLFDVPGGDRATLGGALATGVCGPRRYGLGRPRDSIIGVSFVTSNGVEVKGGGRVVKNVAGYDFPKLLTGSLGTLGVITQATLKVRPLPGASALIWLRADRPEQLDAWLAAFHASAVRPVAIEFLNPSAAAIVGEPAGLDGRSWTLVVGIEDDEKSVAWQVDQFRREVASEFDVLRDEATRPIWASLTAFQVAAPGPLACTASLRPSRVAAFLAGMPADRWALQAHAGNGVVRMQGLGAWTEGEAAEAVSARRAEALRDGGDLIVSRCPAAWKGRIRVWGEPRGSWALGRAVKRALDPPGLMNPGRFVGEA</sequence>
<accession>A0ABT6F8F9</accession>
<evidence type="ECO:0000313" key="7">
    <source>
        <dbReference type="EMBL" id="MDG3003845.1"/>
    </source>
</evidence>
<dbReference type="InterPro" id="IPR036318">
    <property type="entry name" value="FAD-bd_PCMH-like_sf"/>
</dbReference>
<feature type="domain" description="FAD-binding PCMH-type" evidence="6">
    <location>
        <begin position="20"/>
        <end position="200"/>
    </location>
</feature>
<evidence type="ECO:0000259" key="6">
    <source>
        <dbReference type="PROSITE" id="PS51387"/>
    </source>
</evidence>
<dbReference type="PANTHER" id="PTHR11748">
    <property type="entry name" value="D-LACTATE DEHYDROGENASE"/>
    <property type="match status" value="1"/>
</dbReference>
<keyword evidence="8" id="KW-1185">Reference proteome</keyword>
<dbReference type="InterPro" id="IPR004113">
    <property type="entry name" value="FAD-bd_oxidored_4_C"/>
</dbReference>
<dbReference type="InterPro" id="IPR016164">
    <property type="entry name" value="FAD-linked_Oxase-like_C"/>
</dbReference>
<proteinExistence type="predicted"/>
<evidence type="ECO:0000256" key="2">
    <source>
        <dbReference type="ARBA" id="ARBA00022630"/>
    </source>
</evidence>
<dbReference type="PROSITE" id="PS51387">
    <property type="entry name" value="FAD_PCMH"/>
    <property type="match status" value="1"/>
</dbReference>
<comment type="caution">
    <text evidence="7">The sequence shown here is derived from an EMBL/GenBank/DDBJ whole genome shotgun (WGS) entry which is preliminary data.</text>
</comment>
<dbReference type="EMBL" id="JARRAG010000001">
    <property type="protein sequence ID" value="MDG3003845.1"/>
    <property type="molecule type" value="Genomic_DNA"/>
</dbReference>
<dbReference type="Gene3D" id="3.30.465.10">
    <property type="match status" value="1"/>
</dbReference>
<dbReference type="InterPro" id="IPR016169">
    <property type="entry name" value="FAD-bd_PCMH_sub2"/>
</dbReference>
<dbReference type="Proteomes" id="UP001216907">
    <property type="component" value="Unassembled WGS sequence"/>
</dbReference>
<dbReference type="InterPro" id="IPR016166">
    <property type="entry name" value="FAD-bd_PCMH"/>
</dbReference>
<dbReference type="Pfam" id="PF02913">
    <property type="entry name" value="FAD-oxidase_C"/>
    <property type="match status" value="1"/>
</dbReference>
<keyword evidence="4" id="KW-0560">Oxidoreductase</keyword>